<feature type="compositionally biased region" description="Basic and acidic residues" evidence="1">
    <location>
        <begin position="222"/>
        <end position="234"/>
    </location>
</feature>
<dbReference type="InterPro" id="IPR015422">
    <property type="entry name" value="PyrdxlP-dep_Trfase_small"/>
</dbReference>
<evidence type="ECO:0000256" key="1">
    <source>
        <dbReference type="SAM" id="MobiDB-lite"/>
    </source>
</evidence>
<accession>A0A8S4QUR5</accession>
<protein>
    <submittedName>
        <fullName evidence="4">Jg3769 protein</fullName>
    </submittedName>
</protein>
<name>A0A8S4QUR5_9NEOP</name>
<proteinExistence type="predicted"/>
<feature type="domain" description="PDXDC1-like third" evidence="3">
    <location>
        <begin position="54"/>
        <end position="153"/>
    </location>
</feature>
<organism evidence="4 5">
    <name type="scientific">Pararge aegeria aegeria</name>
    <dbReference type="NCBI Taxonomy" id="348720"/>
    <lineage>
        <taxon>Eukaryota</taxon>
        <taxon>Metazoa</taxon>
        <taxon>Ecdysozoa</taxon>
        <taxon>Arthropoda</taxon>
        <taxon>Hexapoda</taxon>
        <taxon>Insecta</taxon>
        <taxon>Pterygota</taxon>
        <taxon>Neoptera</taxon>
        <taxon>Endopterygota</taxon>
        <taxon>Lepidoptera</taxon>
        <taxon>Glossata</taxon>
        <taxon>Ditrysia</taxon>
        <taxon>Papilionoidea</taxon>
        <taxon>Nymphalidae</taxon>
        <taxon>Satyrinae</taxon>
        <taxon>Satyrini</taxon>
        <taxon>Parargina</taxon>
        <taxon>Pararge</taxon>
    </lineage>
</organism>
<feature type="domain" description="PDXDC1/PDXD2 second" evidence="2">
    <location>
        <begin position="1"/>
        <end position="48"/>
    </location>
</feature>
<dbReference type="Proteomes" id="UP000838756">
    <property type="component" value="Unassembled WGS sequence"/>
</dbReference>
<dbReference type="EMBL" id="CAKXAJ010020081">
    <property type="protein sequence ID" value="CAH2220340.1"/>
    <property type="molecule type" value="Genomic_DNA"/>
</dbReference>
<feature type="region of interest" description="Disordered" evidence="1">
    <location>
        <begin position="222"/>
        <end position="247"/>
    </location>
</feature>
<comment type="caution">
    <text evidence="4">The sequence shown here is derived from an EMBL/GenBank/DDBJ whole genome shotgun (WGS) entry which is preliminary data.</text>
</comment>
<dbReference type="Gene3D" id="3.90.1150.10">
    <property type="entry name" value="Aspartate Aminotransferase, domain 1"/>
    <property type="match status" value="1"/>
</dbReference>
<evidence type="ECO:0000313" key="4">
    <source>
        <dbReference type="EMBL" id="CAH2220340.1"/>
    </source>
</evidence>
<evidence type="ECO:0000259" key="3">
    <source>
        <dbReference type="Pfam" id="PF22937"/>
    </source>
</evidence>
<dbReference type="InterPro" id="IPR055103">
    <property type="entry name" value="PDXDC1-like_2nd"/>
</dbReference>
<dbReference type="Pfam" id="PF22930">
    <property type="entry name" value="PDXDC1-like_cen"/>
    <property type="match status" value="1"/>
</dbReference>
<dbReference type="OrthoDB" id="2161780at2759"/>
<sequence>ISIEVCETEAHGVVLRYCPLEGSLLEEDRVEAWASVLEGQLHVLHATVALREPFQQSVKEHPCLTLVHVPGWAGLGGVRYIPPGWDEAPQEELNNLNKQLVETLRATDGAFSCGDGEDGMACVRFGMVTADTDVEELLDLVISAGKDVENNSKALVDMTEVVKKGITAAQEELAREAWQEGLLRRVPVVGRVVSWWAPPAPPAGRRLLLANGTLQTTEDIYRRVQKKETEEPARAHSPSRPTQQEHK</sequence>
<dbReference type="AlphaFoldDB" id="A0A8S4QUR5"/>
<feature type="non-terminal residue" evidence="4">
    <location>
        <position position="1"/>
    </location>
</feature>
<reference evidence="4" key="1">
    <citation type="submission" date="2022-03" db="EMBL/GenBank/DDBJ databases">
        <authorList>
            <person name="Lindestad O."/>
        </authorList>
    </citation>
    <scope>NUCLEOTIDE SEQUENCE</scope>
</reference>
<dbReference type="InterPro" id="IPR055102">
    <property type="entry name" value="PDXDC1-like_3rd"/>
</dbReference>
<evidence type="ECO:0000313" key="5">
    <source>
        <dbReference type="Proteomes" id="UP000838756"/>
    </source>
</evidence>
<gene>
    <name evidence="4" type="primary">jg3769</name>
    <name evidence="4" type="ORF">PAEG_LOCUS6579</name>
</gene>
<keyword evidence="5" id="KW-1185">Reference proteome</keyword>
<dbReference type="Pfam" id="PF22937">
    <property type="entry name" value="PDXDC1-like_cen2"/>
    <property type="match status" value="1"/>
</dbReference>
<evidence type="ECO:0000259" key="2">
    <source>
        <dbReference type="Pfam" id="PF22930"/>
    </source>
</evidence>